<protein>
    <submittedName>
        <fullName evidence="2">DUF1929 domain-containing protein</fullName>
    </submittedName>
</protein>
<dbReference type="KEGG" id="cox:E0W60_30935"/>
<dbReference type="PANTHER" id="PTHR32208:SF21">
    <property type="entry name" value="LOW QUALITY PROTEIN: ALDEHYDE OXIDASE GLOX-LIKE"/>
    <property type="match status" value="1"/>
</dbReference>
<dbReference type="InterPro" id="IPR015202">
    <property type="entry name" value="GO-like_E_set"/>
</dbReference>
<dbReference type="PANTHER" id="PTHR32208">
    <property type="entry name" value="SECRETED PROTEIN-RELATED"/>
    <property type="match status" value="1"/>
</dbReference>
<dbReference type="Proteomes" id="UP000295294">
    <property type="component" value="Plasmid unnamed1"/>
</dbReference>
<dbReference type="Gene3D" id="2.60.40.10">
    <property type="entry name" value="Immunoglobulins"/>
    <property type="match status" value="1"/>
</dbReference>
<dbReference type="OrthoDB" id="8673369at2"/>
<dbReference type="InterPro" id="IPR014756">
    <property type="entry name" value="Ig_E-set"/>
</dbReference>
<proteinExistence type="predicted"/>
<accession>A0A4P7LH47</accession>
<organism evidence="2 3">
    <name type="scientific">Cupriavidus oxalaticus</name>
    <dbReference type="NCBI Taxonomy" id="96344"/>
    <lineage>
        <taxon>Bacteria</taxon>
        <taxon>Pseudomonadati</taxon>
        <taxon>Pseudomonadota</taxon>
        <taxon>Betaproteobacteria</taxon>
        <taxon>Burkholderiales</taxon>
        <taxon>Burkholderiaceae</taxon>
        <taxon>Cupriavidus</taxon>
    </lineage>
</organism>
<sequence length="562" mass="61725">MAWIHLSNHAEILAVHAAYVGFGQILYFSGDQHDPGNNENHQVDATRLFDCNTFAVTNPGSPSFDTFCCGHAFLVAANQVKLLAAGGTERFPDTDPHLFHEGHFPGLRYAAIFVSPSLVAPVGSFGWSKANRMNPGPLMAATTAQPHPDSNLTGGRWYPTLITLASGDVIAMSGHPGSNDAAHGNNVPEIFSINADPKGKWRRLAPYTSARAPGDYDRNAFPLYPRIHLLPTGDILCTNPVRESTWTFEPDTGSNGGTYRRVCKFAGTAFEATEYDGFTKSSLLLPLLHEEGWRPRAMICGSRQAWILDMRGWRNASSGVTTWGWNATAPRAPDSMRRNCTATILPTGEIFVCGGIDVDQDTFDQLSARKAPGSPDSRAVLDPEMYDPFADKWTWLKDPAPTPRNYHTVALLMPDGRVWVAGSDKDASPGMAARVLDIDIYAPWYHGNLRRPFVTAAPSLAYPGESVVVKTTNADEVFRVVLLRCGSSTHAFNPDQRYLSLSFRHVVEDILLVQMPPNNNIMPPGPYMIFTVRRDKDPLGLPSYGANVYVVPEHDPHHDGEL</sequence>
<dbReference type="InterPro" id="IPR013783">
    <property type="entry name" value="Ig-like_fold"/>
</dbReference>
<gene>
    <name evidence="2" type="ORF">E0W60_30935</name>
</gene>
<dbReference type="InterPro" id="IPR011043">
    <property type="entry name" value="Gal_Oxase/kelch_b-propeller"/>
</dbReference>
<dbReference type="AlphaFoldDB" id="A0A4P7LH47"/>
<dbReference type="SUPFAM" id="SSF81296">
    <property type="entry name" value="E set domains"/>
    <property type="match status" value="1"/>
</dbReference>
<evidence type="ECO:0000313" key="2">
    <source>
        <dbReference type="EMBL" id="QBY55456.1"/>
    </source>
</evidence>
<dbReference type="RefSeq" id="WP_135706698.1">
    <property type="nucleotide sequence ID" value="NZ_CP038636.1"/>
</dbReference>
<dbReference type="InterPro" id="IPR037293">
    <property type="entry name" value="Gal_Oxidase_central_sf"/>
</dbReference>
<dbReference type="CDD" id="cd02851">
    <property type="entry name" value="E_set_GO_C"/>
    <property type="match status" value="1"/>
</dbReference>
<evidence type="ECO:0000259" key="1">
    <source>
        <dbReference type="Pfam" id="PF09118"/>
    </source>
</evidence>
<dbReference type="Pfam" id="PF09118">
    <property type="entry name" value="GO-like_E_set"/>
    <property type="match status" value="1"/>
</dbReference>
<evidence type="ECO:0000313" key="3">
    <source>
        <dbReference type="Proteomes" id="UP000295294"/>
    </source>
</evidence>
<keyword evidence="2" id="KW-0614">Plasmid</keyword>
<reference evidence="2 3" key="1">
    <citation type="submission" date="2019-03" db="EMBL/GenBank/DDBJ databases">
        <title>Efficiently degradation of phenoxyalkanoic acid herbicides by Cupriavidus oxalaticus strain X32.</title>
        <authorList>
            <person name="Sheng X."/>
        </authorList>
    </citation>
    <scope>NUCLEOTIDE SEQUENCE [LARGE SCALE GENOMIC DNA]</scope>
    <source>
        <strain evidence="2 3">X32</strain>
        <plasmid evidence="2 3">unnamed1</plasmid>
    </source>
</reference>
<geneLocation type="plasmid" evidence="2">
    <name>unnamed1</name>
</geneLocation>
<name>A0A4P7LH47_9BURK</name>
<dbReference type="SUPFAM" id="SSF50965">
    <property type="entry name" value="Galactose oxidase, central domain"/>
    <property type="match status" value="1"/>
</dbReference>
<dbReference type="EMBL" id="CP038636">
    <property type="protein sequence ID" value="QBY55456.1"/>
    <property type="molecule type" value="Genomic_DNA"/>
</dbReference>
<dbReference type="Gene3D" id="2.130.10.80">
    <property type="entry name" value="Galactose oxidase/kelch, beta-propeller"/>
    <property type="match status" value="1"/>
</dbReference>
<feature type="domain" description="Galactose oxidase-like Early set" evidence="1">
    <location>
        <begin position="451"/>
        <end position="548"/>
    </location>
</feature>